<feature type="signal peptide" evidence="1">
    <location>
        <begin position="1"/>
        <end position="24"/>
    </location>
</feature>
<sequence>MRRTTPRRLPGVLTGAMLALGLTAACTGGGAPPVAAGGGATAGSTSSAAAATRILDVYTGASGQNTANFNPFTPTPLHGVQGMIYEPLMFFNQAKAGDVQPQLATAYRFADGGRTLTFTLRPGVKWSDGRPLTAEDVAFSFELAKKNPKLNSGINSGGNVMTSVEATGATEVTLKFKEPAYTRLWNIAGQSWIVPRHIWEKIKDPATDPNKNPVGTGPFVLGDFSPQTYVLKKNPQYWETGKPKIAGMRFYSFNGGDAATTALAAGQLDWSGLFMPDIDKQYVAKDPEHNKYKNESFLYVTNLVPNLKKAPFTDVAVRRAVNVALDRKKIIDLAFAGLGKMPNPLGLVLPQYQDYIAPQFANTQLEYDPAKARQILEQAGYQRGADGVYAKDGKRLSITCTVVTGWTDYISTMQIVKQQLKEVGIEFKSKEVSFNAFSAAQTSGDFQMHIWNAWGGPGPYYMYNNILNSANVPPAGQNQARWKNDVVDAALSTIAQTPPEDTEAVKQAIQRIQEQVVAEVPYIPIQQSSALAEFRTLHATGWPSEENPYALALPFYVPDGAIVAKNLVPVP</sequence>
<dbReference type="RefSeq" id="WP_189163527.1">
    <property type="nucleotide sequence ID" value="NZ_BMNT01000014.1"/>
</dbReference>
<dbReference type="CDD" id="cd08509">
    <property type="entry name" value="PBP2_TmCBP_oligosaccharides_like"/>
    <property type="match status" value="1"/>
</dbReference>
<evidence type="ECO:0000256" key="1">
    <source>
        <dbReference type="SAM" id="SignalP"/>
    </source>
</evidence>
<dbReference type="SUPFAM" id="SSF53850">
    <property type="entry name" value="Periplasmic binding protein-like II"/>
    <property type="match status" value="1"/>
</dbReference>
<evidence type="ECO:0000313" key="4">
    <source>
        <dbReference type="Proteomes" id="UP000645217"/>
    </source>
</evidence>
<reference evidence="3" key="2">
    <citation type="submission" date="2020-09" db="EMBL/GenBank/DDBJ databases">
        <authorList>
            <person name="Sun Q."/>
            <person name="Ohkuma M."/>
        </authorList>
    </citation>
    <scope>NUCLEOTIDE SEQUENCE</scope>
    <source>
        <strain evidence="3">JCM 13064</strain>
    </source>
</reference>
<name>A0A917R2L9_9ACTN</name>
<dbReference type="AlphaFoldDB" id="A0A917R2L9"/>
<dbReference type="GO" id="GO:1904680">
    <property type="term" value="F:peptide transmembrane transporter activity"/>
    <property type="evidence" value="ECO:0007669"/>
    <property type="project" value="TreeGrafter"/>
</dbReference>
<dbReference type="GO" id="GO:0015833">
    <property type="term" value="P:peptide transport"/>
    <property type="evidence" value="ECO:0007669"/>
    <property type="project" value="TreeGrafter"/>
</dbReference>
<dbReference type="PIRSF" id="PIRSF002741">
    <property type="entry name" value="MppA"/>
    <property type="match status" value="1"/>
</dbReference>
<feature type="domain" description="Solute-binding protein family 5" evidence="2">
    <location>
        <begin position="99"/>
        <end position="470"/>
    </location>
</feature>
<dbReference type="Gene3D" id="3.90.76.10">
    <property type="entry name" value="Dipeptide-binding Protein, Domain 1"/>
    <property type="match status" value="1"/>
</dbReference>
<evidence type="ECO:0000313" key="3">
    <source>
        <dbReference type="EMBL" id="GGK84851.1"/>
    </source>
</evidence>
<dbReference type="Gene3D" id="3.10.105.10">
    <property type="entry name" value="Dipeptide-binding Protein, Domain 3"/>
    <property type="match status" value="1"/>
</dbReference>
<dbReference type="GO" id="GO:0042597">
    <property type="term" value="C:periplasmic space"/>
    <property type="evidence" value="ECO:0007669"/>
    <property type="project" value="UniProtKB-ARBA"/>
</dbReference>
<keyword evidence="4" id="KW-1185">Reference proteome</keyword>
<organism evidence="3 4">
    <name type="scientific">Sphaerisporangium melleum</name>
    <dbReference type="NCBI Taxonomy" id="321316"/>
    <lineage>
        <taxon>Bacteria</taxon>
        <taxon>Bacillati</taxon>
        <taxon>Actinomycetota</taxon>
        <taxon>Actinomycetes</taxon>
        <taxon>Streptosporangiales</taxon>
        <taxon>Streptosporangiaceae</taxon>
        <taxon>Sphaerisporangium</taxon>
    </lineage>
</organism>
<dbReference type="PANTHER" id="PTHR30290">
    <property type="entry name" value="PERIPLASMIC BINDING COMPONENT OF ABC TRANSPORTER"/>
    <property type="match status" value="1"/>
</dbReference>
<comment type="caution">
    <text evidence="3">The sequence shown here is derived from an EMBL/GenBank/DDBJ whole genome shotgun (WGS) entry which is preliminary data.</text>
</comment>
<proteinExistence type="predicted"/>
<accession>A0A917R2L9</accession>
<feature type="chain" id="PRO_5038623328" evidence="1">
    <location>
        <begin position="25"/>
        <end position="571"/>
    </location>
</feature>
<dbReference type="Pfam" id="PF00496">
    <property type="entry name" value="SBP_bac_5"/>
    <property type="match status" value="1"/>
</dbReference>
<dbReference type="InterPro" id="IPR000914">
    <property type="entry name" value="SBP_5_dom"/>
</dbReference>
<dbReference type="InterPro" id="IPR039424">
    <property type="entry name" value="SBP_5"/>
</dbReference>
<dbReference type="EMBL" id="BMNT01000014">
    <property type="protein sequence ID" value="GGK84851.1"/>
    <property type="molecule type" value="Genomic_DNA"/>
</dbReference>
<protein>
    <submittedName>
        <fullName evidence="3">Peptide ABC transporter substrate-binding protein</fullName>
    </submittedName>
</protein>
<keyword evidence="1" id="KW-0732">Signal</keyword>
<dbReference type="GO" id="GO:0043190">
    <property type="term" value="C:ATP-binding cassette (ABC) transporter complex"/>
    <property type="evidence" value="ECO:0007669"/>
    <property type="project" value="InterPro"/>
</dbReference>
<dbReference type="InterPro" id="IPR030678">
    <property type="entry name" value="Peptide/Ni-bd"/>
</dbReference>
<reference evidence="3" key="1">
    <citation type="journal article" date="2014" name="Int. J. Syst. Evol. Microbiol.">
        <title>Complete genome sequence of Corynebacterium casei LMG S-19264T (=DSM 44701T), isolated from a smear-ripened cheese.</title>
        <authorList>
            <consortium name="US DOE Joint Genome Institute (JGI-PGF)"/>
            <person name="Walter F."/>
            <person name="Albersmeier A."/>
            <person name="Kalinowski J."/>
            <person name="Ruckert C."/>
        </authorList>
    </citation>
    <scope>NUCLEOTIDE SEQUENCE</scope>
    <source>
        <strain evidence="3">JCM 13064</strain>
    </source>
</reference>
<dbReference type="PROSITE" id="PS51257">
    <property type="entry name" value="PROKAR_LIPOPROTEIN"/>
    <property type="match status" value="1"/>
</dbReference>
<gene>
    <name evidence="3" type="ORF">GCM10007964_29130</name>
</gene>
<dbReference type="Proteomes" id="UP000645217">
    <property type="component" value="Unassembled WGS sequence"/>
</dbReference>
<dbReference type="Gene3D" id="3.40.190.10">
    <property type="entry name" value="Periplasmic binding protein-like II"/>
    <property type="match status" value="1"/>
</dbReference>
<evidence type="ECO:0000259" key="2">
    <source>
        <dbReference type="Pfam" id="PF00496"/>
    </source>
</evidence>